<protein>
    <submittedName>
        <fullName evidence="3">Uncharacterized protein</fullName>
    </submittedName>
</protein>
<organism evidence="3 4">
    <name type="scientific">Nothobranchius furzeri</name>
    <name type="common">Turquoise killifish</name>
    <dbReference type="NCBI Taxonomy" id="105023"/>
    <lineage>
        <taxon>Eukaryota</taxon>
        <taxon>Metazoa</taxon>
        <taxon>Chordata</taxon>
        <taxon>Craniata</taxon>
        <taxon>Vertebrata</taxon>
        <taxon>Euteleostomi</taxon>
        <taxon>Actinopterygii</taxon>
        <taxon>Neopterygii</taxon>
        <taxon>Teleostei</taxon>
        <taxon>Neoteleostei</taxon>
        <taxon>Acanthomorphata</taxon>
        <taxon>Ovalentaria</taxon>
        <taxon>Atherinomorphae</taxon>
        <taxon>Cyprinodontiformes</taxon>
        <taxon>Nothobranchiidae</taxon>
        <taxon>Nothobranchius</taxon>
    </lineage>
</organism>
<evidence type="ECO:0000256" key="2">
    <source>
        <dbReference type="SAM" id="SignalP"/>
    </source>
</evidence>
<keyword evidence="2" id="KW-0732">Signal</keyword>
<keyword evidence="1" id="KW-0812">Transmembrane</keyword>
<keyword evidence="1" id="KW-0472">Membrane</keyword>
<reference evidence="3" key="2">
    <citation type="submission" date="2025-08" db="UniProtKB">
        <authorList>
            <consortium name="Ensembl"/>
        </authorList>
    </citation>
    <scope>IDENTIFICATION</scope>
</reference>
<feature type="chain" id="PRO_5034957725" evidence="2">
    <location>
        <begin position="23"/>
        <end position="57"/>
    </location>
</feature>
<keyword evidence="4" id="KW-1185">Reference proteome</keyword>
<dbReference type="Gene3D" id="1.20.5.780">
    <property type="entry name" value="Single helix bin"/>
    <property type="match status" value="1"/>
</dbReference>
<reference evidence="3" key="1">
    <citation type="submission" date="2014-08" db="EMBL/GenBank/DDBJ databases">
        <authorList>
            <person name="Senf B."/>
            <person name="Petzold A."/>
            <person name="Downie B.R."/>
            <person name="Koch P."/>
            <person name="Platzer M."/>
        </authorList>
    </citation>
    <scope>NUCLEOTIDE SEQUENCE [LARGE SCALE GENOMIC DNA]</scope>
    <source>
        <strain evidence="3">GRZ</strain>
    </source>
</reference>
<evidence type="ECO:0000313" key="3">
    <source>
        <dbReference type="Ensembl" id="ENSNFUP00015009107.1"/>
    </source>
</evidence>
<proteinExistence type="predicted"/>
<name>A0A8C6NLA9_NOTFU</name>
<dbReference type="AlphaFoldDB" id="A0A8C6NLA9"/>
<evidence type="ECO:0000256" key="1">
    <source>
        <dbReference type="SAM" id="Phobius"/>
    </source>
</evidence>
<evidence type="ECO:0000313" key="4">
    <source>
        <dbReference type="Proteomes" id="UP000694548"/>
    </source>
</evidence>
<reference evidence="3" key="3">
    <citation type="submission" date="2025-09" db="UniProtKB">
        <authorList>
            <consortium name="Ensembl"/>
        </authorList>
    </citation>
    <scope>IDENTIFICATION</scope>
</reference>
<feature type="transmembrane region" description="Helical" evidence="1">
    <location>
        <begin position="32"/>
        <end position="53"/>
    </location>
</feature>
<feature type="signal peptide" evidence="2">
    <location>
        <begin position="1"/>
        <end position="22"/>
    </location>
</feature>
<accession>A0A8C6NLA9</accession>
<dbReference type="GeneTree" id="ENSGT01030000235509"/>
<dbReference type="Proteomes" id="UP000694548">
    <property type="component" value="Chromosome sgr05"/>
</dbReference>
<dbReference type="Ensembl" id="ENSNFUT00015009576.1">
    <property type="protein sequence ID" value="ENSNFUP00015009107.1"/>
    <property type="gene ID" value="ENSNFUG00015004438.1"/>
</dbReference>
<keyword evidence="1" id="KW-1133">Transmembrane helix</keyword>
<sequence>CNITNMLFVLAVLFSLFMEAEANYERLRIGGLIFTGLLIAGGVGTLLCECYSLKKIE</sequence>